<dbReference type="InterPro" id="IPR029056">
    <property type="entry name" value="Ribokinase-like"/>
</dbReference>
<keyword evidence="3 5" id="KW-0418">Kinase</keyword>
<reference evidence="5 6" key="1">
    <citation type="submission" date="2019-11" db="EMBL/GenBank/DDBJ databases">
        <authorList>
            <person name="Li J."/>
        </authorList>
    </citation>
    <scope>NUCLEOTIDE SEQUENCE [LARGE SCALE GENOMIC DNA]</scope>
    <source>
        <strain evidence="5 6">MF47</strain>
    </source>
</reference>
<feature type="domain" description="Carbohydrate kinase PfkB" evidence="4">
    <location>
        <begin position="8"/>
        <end position="277"/>
    </location>
</feature>
<dbReference type="Pfam" id="PF00294">
    <property type="entry name" value="PfkB"/>
    <property type="match status" value="1"/>
</dbReference>
<dbReference type="InterPro" id="IPR002173">
    <property type="entry name" value="Carboh/pur_kinase_PfkB_CS"/>
</dbReference>
<dbReference type="PROSITE" id="PS00583">
    <property type="entry name" value="PFKB_KINASES_1"/>
    <property type="match status" value="1"/>
</dbReference>
<gene>
    <name evidence="5" type="ORF">GEV26_16850</name>
</gene>
<evidence type="ECO:0000256" key="3">
    <source>
        <dbReference type="ARBA" id="ARBA00022777"/>
    </source>
</evidence>
<dbReference type="KEGG" id="aef:GEV26_16850"/>
<dbReference type="PANTHER" id="PTHR43320">
    <property type="entry name" value="SUGAR KINASE"/>
    <property type="match status" value="1"/>
</dbReference>
<dbReference type="InterPro" id="IPR011611">
    <property type="entry name" value="PfkB_dom"/>
</dbReference>
<dbReference type="CDD" id="cd01166">
    <property type="entry name" value="KdgK"/>
    <property type="match status" value="1"/>
</dbReference>
<evidence type="ECO:0000313" key="6">
    <source>
        <dbReference type="Proteomes" id="UP000392064"/>
    </source>
</evidence>
<dbReference type="AlphaFoldDB" id="A0A5Q2MM06"/>
<keyword evidence="6" id="KW-1185">Reference proteome</keyword>
<dbReference type="SUPFAM" id="SSF53613">
    <property type="entry name" value="Ribokinase-like"/>
    <property type="match status" value="1"/>
</dbReference>
<dbReference type="PROSITE" id="PS00584">
    <property type="entry name" value="PFKB_KINASES_2"/>
    <property type="match status" value="1"/>
</dbReference>
<comment type="similarity">
    <text evidence="1">Belongs to the carbohydrate kinase PfkB family.</text>
</comment>
<dbReference type="PANTHER" id="PTHR43320:SF3">
    <property type="entry name" value="CARBOHYDRATE KINASE PFKB DOMAIN-CONTAINING PROTEIN"/>
    <property type="match status" value="1"/>
</dbReference>
<keyword evidence="2" id="KW-0808">Transferase</keyword>
<accession>A0A5Q2MM06</accession>
<name>A0A5Q2MM06_9ACTN</name>
<evidence type="ECO:0000256" key="1">
    <source>
        <dbReference type="ARBA" id="ARBA00010688"/>
    </source>
</evidence>
<dbReference type="GO" id="GO:0016301">
    <property type="term" value="F:kinase activity"/>
    <property type="evidence" value="ECO:0007669"/>
    <property type="project" value="UniProtKB-KW"/>
</dbReference>
<dbReference type="EMBL" id="CP045737">
    <property type="protein sequence ID" value="QGG42911.1"/>
    <property type="molecule type" value="Genomic_DNA"/>
</dbReference>
<evidence type="ECO:0000313" key="5">
    <source>
        <dbReference type="EMBL" id="QGG42911.1"/>
    </source>
</evidence>
<evidence type="ECO:0000259" key="4">
    <source>
        <dbReference type="Pfam" id="PF00294"/>
    </source>
</evidence>
<dbReference type="InterPro" id="IPR052700">
    <property type="entry name" value="Carb_kinase_PfkB-like"/>
</dbReference>
<protein>
    <submittedName>
        <fullName evidence="5">Ribokinase</fullName>
    </submittedName>
</protein>
<dbReference type="Proteomes" id="UP000392064">
    <property type="component" value="Chromosome"/>
</dbReference>
<dbReference type="Gene3D" id="3.40.1190.20">
    <property type="match status" value="1"/>
</dbReference>
<evidence type="ECO:0000256" key="2">
    <source>
        <dbReference type="ARBA" id="ARBA00022679"/>
    </source>
</evidence>
<organism evidence="5 6">
    <name type="scientific">Aeromicrobium yanjiei</name>
    <dbReference type="NCBI Taxonomy" id="2662028"/>
    <lineage>
        <taxon>Bacteria</taxon>
        <taxon>Bacillati</taxon>
        <taxon>Actinomycetota</taxon>
        <taxon>Actinomycetes</taxon>
        <taxon>Propionibacteriales</taxon>
        <taxon>Nocardioidaceae</taxon>
        <taxon>Aeromicrobium</taxon>
    </lineage>
</organism>
<sequence length="285" mass="29461">MGRSVEVILVVGDLVDDIGVRPLGSVNAASDTVSEIRMTAGGSAANVAAWLGHLGAPVRFVGRCGADAVSRHVAALEAYGVDARISGDPDLPTATIVLTLDDAADRTMYVDRAANTTLTDEHVPAEVWQGVTWLHLTGYSFFDDGVRPVALRLVEEARRRGAGVSIDPSSLGFLEQAGRETILGWLEGADLVFPNDDEQRFLQLTGDGIVLTRGAEGATFGAYTVPALATDAVDTVGAGDAFAAGFLSRWTSDGDPEASLAAGAKAAAECVAVRGARPAGGVLRG</sequence>
<proteinExistence type="inferred from homology"/>